<feature type="domain" description="PKD" evidence="6">
    <location>
        <begin position="331"/>
        <end position="420"/>
    </location>
</feature>
<dbReference type="RefSeq" id="WP_237381112.1">
    <property type="nucleotide sequence ID" value="NZ_CP071793.1"/>
</dbReference>
<dbReference type="AlphaFoldDB" id="A0A8A4TLZ3"/>
<dbReference type="KEGG" id="scor:J3U87_00775"/>
<dbReference type="PANTHER" id="PTHR46730">
    <property type="entry name" value="POLYCYSTIN-1"/>
    <property type="match status" value="1"/>
</dbReference>
<feature type="domain" description="PKD" evidence="6">
    <location>
        <begin position="239"/>
        <end position="329"/>
    </location>
</feature>
<dbReference type="Gene3D" id="2.60.40.10">
    <property type="entry name" value="Immunoglobulins"/>
    <property type="match status" value="6"/>
</dbReference>
<evidence type="ECO:0000256" key="2">
    <source>
        <dbReference type="ARBA" id="ARBA00022692"/>
    </source>
</evidence>
<dbReference type="SMART" id="SM00089">
    <property type="entry name" value="PKD"/>
    <property type="match status" value="4"/>
</dbReference>
<evidence type="ECO:0000259" key="6">
    <source>
        <dbReference type="PROSITE" id="PS50093"/>
    </source>
</evidence>
<feature type="domain" description="PKD" evidence="6">
    <location>
        <begin position="421"/>
        <end position="504"/>
    </location>
</feature>
<dbReference type="InterPro" id="IPR000601">
    <property type="entry name" value="PKD_dom"/>
</dbReference>
<dbReference type="EMBL" id="CP071793">
    <property type="protein sequence ID" value="QTD50976.1"/>
    <property type="molecule type" value="Genomic_DNA"/>
</dbReference>
<proteinExistence type="predicted"/>
<gene>
    <name evidence="7" type="ORF">J3U87_00775</name>
</gene>
<dbReference type="InterPro" id="IPR035986">
    <property type="entry name" value="PKD_dom_sf"/>
</dbReference>
<organism evidence="7 8">
    <name type="scientific">Sulfidibacter corallicola</name>
    <dbReference type="NCBI Taxonomy" id="2818388"/>
    <lineage>
        <taxon>Bacteria</taxon>
        <taxon>Pseudomonadati</taxon>
        <taxon>Acidobacteriota</taxon>
        <taxon>Holophagae</taxon>
        <taxon>Acanthopleuribacterales</taxon>
        <taxon>Acanthopleuribacteraceae</taxon>
        <taxon>Sulfidibacter</taxon>
    </lineage>
</organism>
<dbReference type="GO" id="GO:0005886">
    <property type="term" value="C:plasma membrane"/>
    <property type="evidence" value="ECO:0007669"/>
    <property type="project" value="TreeGrafter"/>
</dbReference>
<evidence type="ECO:0000256" key="4">
    <source>
        <dbReference type="ARBA" id="ARBA00022989"/>
    </source>
</evidence>
<feature type="domain" description="PKD" evidence="6">
    <location>
        <begin position="511"/>
        <end position="596"/>
    </location>
</feature>
<dbReference type="Pfam" id="PF18911">
    <property type="entry name" value="PKD_4"/>
    <property type="match status" value="4"/>
</dbReference>
<dbReference type="GO" id="GO:0006816">
    <property type="term" value="P:calcium ion transport"/>
    <property type="evidence" value="ECO:0007669"/>
    <property type="project" value="TreeGrafter"/>
</dbReference>
<dbReference type="Proteomes" id="UP000663929">
    <property type="component" value="Chromosome"/>
</dbReference>
<keyword evidence="2" id="KW-0812">Transmembrane</keyword>
<dbReference type="GO" id="GO:0005261">
    <property type="term" value="F:monoatomic cation channel activity"/>
    <property type="evidence" value="ECO:0007669"/>
    <property type="project" value="TreeGrafter"/>
</dbReference>
<dbReference type="PANTHER" id="PTHR46730:SF4">
    <property type="entry name" value="POLYCYSTIC KIDNEY DISEASE PROTEIN 1-LIKE 1"/>
    <property type="match status" value="1"/>
</dbReference>
<evidence type="ECO:0000256" key="1">
    <source>
        <dbReference type="ARBA" id="ARBA00004141"/>
    </source>
</evidence>
<dbReference type="SUPFAM" id="SSF49299">
    <property type="entry name" value="PKD domain"/>
    <property type="match status" value="4"/>
</dbReference>
<accession>A0A8A4TLZ3</accession>
<dbReference type="InterPro" id="IPR013783">
    <property type="entry name" value="Ig-like_fold"/>
</dbReference>
<dbReference type="PROSITE" id="PS50093">
    <property type="entry name" value="PKD"/>
    <property type="match status" value="4"/>
</dbReference>
<dbReference type="CDD" id="cd00146">
    <property type="entry name" value="PKD"/>
    <property type="match status" value="4"/>
</dbReference>
<evidence type="ECO:0000256" key="3">
    <source>
        <dbReference type="ARBA" id="ARBA00022737"/>
    </source>
</evidence>
<keyword evidence="4" id="KW-1133">Transmembrane helix</keyword>
<keyword evidence="5" id="KW-0472">Membrane</keyword>
<evidence type="ECO:0000256" key="5">
    <source>
        <dbReference type="ARBA" id="ARBA00023136"/>
    </source>
</evidence>
<evidence type="ECO:0000313" key="8">
    <source>
        <dbReference type="Proteomes" id="UP000663929"/>
    </source>
</evidence>
<protein>
    <submittedName>
        <fullName evidence="7">PKD domain-containing protein</fullName>
    </submittedName>
</protein>
<dbReference type="InterPro" id="IPR022409">
    <property type="entry name" value="PKD/Chitinase_dom"/>
</dbReference>
<comment type="subcellular location">
    <subcellularLocation>
        <location evidence="1">Membrane</location>
        <topology evidence="1">Multi-pass membrane protein</topology>
    </subcellularLocation>
</comment>
<sequence length="596" mass="62073">MNPLPHGYRARLRHTPTLLIALMLLGCASGTPELDENSTLRLSVAPAKIGNMGEAAQVTVFATNAGGRPAFDGTAVTLVATGGTLTEQVVLQNGSATATFYSDAAIGTVTVTAISGAAGLDQSVQAEIEIVDHRAPLGEVRISAGPSQIPATGGIVSLRIQVRGASGQALPGEEVWISCDRGWLTSGNFSQKTNAAGEISDTLHLTGPYAEDIEKATLTVQVRDQTNTTEIAISGNRSPEAMMSVSAEKVVVGQPIFVDGSASHDPDGTLAPGDFRWHFGDGTEARGVTARHTYSQPGSYPILLKVADELDAEDSATATVVVEAETPNTPPTAQFSFSPGAPRSGEAVHFNASASADEDGTVASYHWDFGDGQAVTTEDPRISHVFTDAATYVVNLAVTDDQGARTAAEPLNLEVAGNQRPTAVLTAAPATVKPGAEVVIDGSASHDADGHLVNYRFDMGDGTRRTGGQSTWRHRYEEPGHYPILLTVIDDQGAASLATAEVTVAEIEPPTALIEMDPASGAIAGQPVIFSGRGSSSDNGALTHFHWSFGDGGAGNGPEIYHVFHQPGIYPVSLMVVDSSQASDKTLVRVEVLPPP</sequence>
<evidence type="ECO:0000313" key="7">
    <source>
        <dbReference type="EMBL" id="QTD50976.1"/>
    </source>
</evidence>
<keyword evidence="8" id="KW-1185">Reference proteome</keyword>
<reference evidence="7" key="1">
    <citation type="submission" date="2021-03" db="EMBL/GenBank/DDBJ databases">
        <title>Acanthopleuribacteraceae sp. M133.</title>
        <authorList>
            <person name="Wang G."/>
        </authorList>
    </citation>
    <scope>NUCLEOTIDE SEQUENCE</scope>
    <source>
        <strain evidence="7">M133</strain>
    </source>
</reference>
<keyword evidence="3" id="KW-0677">Repeat</keyword>
<name>A0A8A4TLZ3_SULCO</name>